<gene>
    <name evidence="3" type="ORF">UT30_C0025G0005</name>
</gene>
<accession>A0A0G0MKD9</accession>
<organism evidence="3 4">
    <name type="scientific">Candidatus Uhrbacteria bacterium GW2011_GWF2_39_13</name>
    <dbReference type="NCBI Taxonomy" id="1618995"/>
    <lineage>
        <taxon>Bacteria</taxon>
        <taxon>Candidatus Uhriibacteriota</taxon>
    </lineage>
</organism>
<dbReference type="Pfam" id="PF00795">
    <property type="entry name" value="CN_hydrolase"/>
    <property type="match status" value="1"/>
</dbReference>
<evidence type="ECO:0000313" key="4">
    <source>
        <dbReference type="Proteomes" id="UP000033935"/>
    </source>
</evidence>
<evidence type="ECO:0000259" key="2">
    <source>
        <dbReference type="PROSITE" id="PS50263"/>
    </source>
</evidence>
<dbReference type="SUPFAM" id="SSF56317">
    <property type="entry name" value="Carbon-nitrogen hydrolase"/>
    <property type="match status" value="1"/>
</dbReference>
<name>A0A0G0MKD9_9BACT</name>
<dbReference type="Gene3D" id="3.60.110.10">
    <property type="entry name" value="Carbon-nitrogen hydrolase"/>
    <property type="match status" value="1"/>
</dbReference>
<dbReference type="InterPro" id="IPR045254">
    <property type="entry name" value="Nit1/2_C-N_Hydrolase"/>
</dbReference>
<dbReference type="GO" id="GO:0006528">
    <property type="term" value="P:asparagine metabolic process"/>
    <property type="evidence" value="ECO:0007669"/>
    <property type="project" value="TreeGrafter"/>
</dbReference>
<dbReference type="InterPro" id="IPR036526">
    <property type="entry name" value="C-N_Hydrolase_sf"/>
</dbReference>
<dbReference type="InterPro" id="IPR003010">
    <property type="entry name" value="C-N_Hydrolase"/>
</dbReference>
<reference evidence="3 4" key="1">
    <citation type="journal article" date="2015" name="Nature">
        <title>rRNA introns, odd ribosomes, and small enigmatic genomes across a large radiation of phyla.</title>
        <authorList>
            <person name="Brown C.T."/>
            <person name="Hug L.A."/>
            <person name="Thomas B.C."/>
            <person name="Sharon I."/>
            <person name="Castelle C.J."/>
            <person name="Singh A."/>
            <person name="Wilkins M.J."/>
            <person name="Williams K.H."/>
            <person name="Banfield J.F."/>
        </authorList>
    </citation>
    <scope>NUCLEOTIDE SEQUENCE [LARGE SCALE GENOMIC DNA]</scope>
</reference>
<dbReference type="EMBL" id="LBWG01000025">
    <property type="protein sequence ID" value="KKR03593.1"/>
    <property type="molecule type" value="Genomic_DNA"/>
</dbReference>
<sequence>MKKFKAAICQNRQTYDKERNILHVLDMIDEAASNNAELVILPEIFYYPYELPAMPMVQEENKETLSRLAEKARKLKIYLCTGSMAEVSKGKRYNRTYLINPSGKVILEYSKCHLFDVSFKTLHVSESAVFESGNKLAAVKTPLGTIGMLICYDIRFPEMARKLACGMGVEFLIVPAAFNTVTGPAHWDMVFRARAVENQIYVAAASPARKRNSTYKAYGHSMFIDPWGRVLGEANTTEKIIYAETNPKVLSDTRTRLPLLKHRRPEFYK</sequence>
<dbReference type="GO" id="GO:0006107">
    <property type="term" value="P:oxaloacetate metabolic process"/>
    <property type="evidence" value="ECO:0007669"/>
    <property type="project" value="TreeGrafter"/>
</dbReference>
<proteinExistence type="predicted"/>
<evidence type="ECO:0000256" key="1">
    <source>
        <dbReference type="ARBA" id="ARBA00022801"/>
    </source>
</evidence>
<evidence type="ECO:0000313" key="3">
    <source>
        <dbReference type="EMBL" id="KKR03593.1"/>
    </source>
</evidence>
<protein>
    <recommendedName>
        <fullName evidence="2">CN hydrolase domain-containing protein</fullName>
    </recommendedName>
</protein>
<dbReference type="GO" id="GO:0050152">
    <property type="term" value="F:omega-amidase activity"/>
    <property type="evidence" value="ECO:0007669"/>
    <property type="project" value="TreeGrafter"/>
</dbReference>
<dbReference type="PANTHER" id="PTHR23088:SF30">
    <property type="entry name" value="OMEGA-AMIDASE NIT2"/>
    <property type="match status" value="1"/>
</dbReference>
<dbReference type="AlphaFoldDB" id="A0A0G0MKD9"/>
<dbReference type="PROSITE" id="PS50263">
    <property type="entry name" value="CN_HYDROLASE"/>
    <property type="match status" value="1"/>
</dbReference>
<keyword evidence="1" id="KW-0378">Hydrolase</keyword>
<dbReference type="CDD" id="cd07572">
    <property type="entry name" value="nit"/>
    <property type="match status" value="1"/>
</dbReference>
<dbReference type="Proteomes" id="UP000033935">
    <property type="component" value="Unassembled WGS sequence"/>
</dbReference>
<dbReference type="GO" id="GO:0006541">
    <property type="term" value="P:glutamine metabolic process"/>
    <property type="evidence" value="ECO:0007669"/>
    <property type="project" value="TreeGrafter"/>
</dbReference>
<dbReference type="PANTHER" id="PTHR23088">
    <property type="entry name" value="NITRILASE-RELATED"/>
    <property type="match status" value="1"/>
</dbReference>
<comment type="caution">
    <text evidence="3">The sequence shown here is derived from an EMBL/GenBank/DDBJ whole genome shotgun (WGS) entry which is preliminary data.</text>
</comment>
<feature type="domain" description="CN hydrolase" evidence="2">
    <location>
        <begin position="4"/>
        <end position="247"/>
    </location>
</feature>